<feature type="transmembrane region" description="Helical" evidence="6">
    <location>
        <begin position="166"/>
        <end position="186"/>
    </location>
</feature>
<feature type="transmembrane region" description="Helical" evidence="6">
    <location>
        <begin position="238"/>
        <end position="262"/>
    </location>
</feature>
<evidence type="ECO:0000259" key="7">
    <source>
        <dbReference type="Pfam" id="PF20684"/>
    </source>
</evidence>
<evidence type="ECO:0000256" key="1">
    <source>
        <dbReference type="ARBA" id="ARBA00004141"/>
    </source>
</evidence>
<evidence type="ECO:0000256" key="4">
    <source>
        <dbReference type="ARBA" id="ARBA00023136"/>
    </source>
</evidence>
<dbReference type="PANTHER" id="PTHR33048">
    <property type="entry name" value="PTH11-LIKE INTEGRAL MEMBRANE PROTEIN (AFU_ORTHOLOGUE AFUA_5G11245)"/>
    <property type="match status" value="1"/>
</dbReference>
<comment type="similarity">
    <text evidence="5">Belongs to the SAT4 family.</text>
</comment>
<accession>A0A194VBE5</accession>
<proteinExistence type="inferred from homology"/>
<comment type="subcellular location">
    <subcellularLocation>
        <location evidence="1">Membrane</location>
        <topology evidence="1">Multi-pass membrane protein</topology>
    </subcellularLocation>
</comment>
<feature type="transmembrane region" description="Helical" evidence="6">
    <location>
        <begin position="6"/>
        <end position="28"/>
    </location>
</feature>
<dbReference type="EMBL" id="KN714769">
    <property type="protein sequence ID" value="KUI61193.1"/>
    <property type="molecule type" value="Genomic_DNA"/>
</dbReference>
<dbReference type="Pfam" id="PF20684">
    <property type="entry name" value="Fung_rhodopsin"/>
    <property type="match status" value="1"/>
</dbReference>
<protein>
    <recommendedName>
        <fullName evidence="7">Rhodopsin domain-containing protein</fullName>
    </recommendedName>
</protein>
<gene>
    <name evidence="8" type="ORF">VP1G_08352</name>
</gene>
<organism evidence="8 9">
    <name type="scientific">Cytospora mali</name>
    <name type="common">Apple Valsa canker fungus</name>
    <name type="synonym">Valsa mali</name>
    <dbReference type="NCBI Taxonomy" id="578113"/>
    <lineage>
        <taxon>Eukaryota</taxon>
        <taxon>Fungi</taxon>
        <taxon>Dikarya</taxon>
        <taxon>Ascomycota</taxon>
        <taxon>Pezizomycotina</taxon>
        <taxon>Sordariomycetes</taxon>
        <taxon>Sordariomycetidae</taxon>
        <taxon>Diaporthales</taxon>
        <taxon>Cytosporaceae</taxon>
        <taxon>Cytospora</taxon>
    </lineage>
</organism>
<dbReference type="PANTHER" id="PTHR33048:SF47">
    <property type="entry name" value="INTEGRAL MEMBRANE PROTEIN-RELATED"/>
    <property type="match status" value="1"/>
</dbReference>
<evidence type="ECO:0000256" key="5">
    <source>
        <dbReference type="ARBA" id="ARBA00038359"/>
    </source>
</evidence>
<evidence type="ECO:0000256" key="2">
    <source>
        <dbReference type="ARBA" id="ARBA00022692"/>
    </source>
</evidence>
<feature type="transmembrane region" description="Helical" evidence="6">
    <location>
        <begin position="118"/>
        <end position="139"/>
    </location>
</feature>
<feature type="transmembrane region" description="Helical" evidence="6">
    <location>
        <begin position="198"/>
        <end position="218"/>
    </location>
</feature>
<evidence type="ECO:0000313" key="9">
    <source>
        <dbReference type="Proteomes" id="UP000078576"/>
    </source>
</evidence>
<keyword evidence="2 6" id="KW-0812">Transmembrane</keyword>
<name>A0A194VBE5_CYTMA</name>
<evidence type="ECO:0000256" key="3">
    <source>
        <dbReference type="ARBA" id="ARBA00022989"/>
    </source>
</evidence>
<dbReference type="InterPro" id="IPR049326">
    <property type="entry name" value="Rhodopsin_dom_fungi"/>
</dbReference>
<dbReference type="AlphaFoldDB" id="A0A194VBE5"/>
<dbReference type="GO" id="GO:0016020">
    <property type="term" value="C:membrane"/>
    <property type="evidence" value="ECO:0007669"/>
    <property type="project" value="UniProtKB-SubCell"/>
</dbReference>
<dbReference type="Proteomes" id="UP000078576">
    <property type="component" value="Unassembled WGS sequence"/>
</dbReference>
<feature type="domain" description="Rhodopsin" evidence="7">
    <location>
        <begin position="24"/>
        <end position="267"/>
    </location>
</feature>
<dbReference type="InterPro" id="IPR052337">
    <property type="entry name" value="SAT4-like"/>
</dbReference>
<feature type="transmembrane region" description="Helical" evidence="6">
    <location>
        <begin position="85"/>
        <end position="106"/>
    </location>
</feature>
<dbReference type="OrthoDB" id="3897607at2759"/>
<reference evidence="9" key="1">
    <citation type="submission" date="2014-12" db="EMBL/GenBank/DDBJ databases">
        <title>Genome Sequence of Valsa Canker Pathogens Uncovers a Specific Adaption of Colonization on Woody Bark.</title>
        <authorList>
            <person name="Yin Z."/>
            <person name="Liu H."/>
            <person name="Gao X."/>
            <person name="Li Z."/>
            <person name="Song N."/>
            <person name="Ke X."/>
            <person name="Dai Q."/>
            <person name="Wu Y."/>
            <person name="Sun Y."/>
            <person name="Xu J.-R."/>
            <person name="Kang Z.K."/>
            <person name="Wang L."/>
            <person name="Huang L."/>
        </authorList>
    </citation>
    <scope>NUCLEOTIDE SEQUENCE [LARGE SCALE GENOMIC DNA]</scope>
    <source>
        <strain evidence="9">SXYL134</strain>
    </source>
</reference>
<evidence type="ECO:0000256" key="6">
    <source>
        <dbReference type="SAM" id="Phobius"/>
    </source>
</evidence>
<sequence>MAVRDELPPLIITFLVVDIIAVGLRVWIRTYLKRSFWYDDWALCFSLVGFILLSTLAFVCLAYGFGATEMLPGYNAILASKYFLIVQLVYMITLYTSKLSVGLVLYRIAETQKVVRKWLLGSMILLTVWTAITVLTVALQCRPLAAAWGEGTGTCVSGETISDTGYSFSSMDIATSWFYALLPIYLLKGVQLSTKMKVSVIILLGLGVLSNIATLIRLKFLIDIRYVSSASSRELVQLYLGSFIYSVTEIGLTIFTASLAALRPLLSFLRSKSIYYGSTGKSTLPSNSKTWPAIELRDVGPADHIHRSPGSDTGSQVNIIPDNGQIVKHTSIQVKYSEMV</sequence>
<keyword evidence="4 6" id="KW-0472">Membrane</keyword>
<evidence type="ECO:0000313" key="8">
    <source>
        <dbReference type="EMBL" id="KUI61193.1"/>
    </source>
</evidence>
<keyword evidence="9" id="KW-1185">Reference proteome</keyword>
<feature type="transmembrane region" description="Helical" evidence="6">
    <location>
        <begin position="40"/>
        <end position="65"/>
    </location>
</feature>
<keyword evidence="3 6" id="KW-1133">Transmembrane helix</keyword>